<protein>
    <submittedName>
        <fullName evidence="1">Uncharacterized protein</fullName>
    </submittedName>
</protein>
<organism evidence="1">
    <name type="scientific">Arundo donax</name>
    <name type="common">Giant reed</name>
    <name type="synonym">Donax arundinaceus</name>
    <dbReference type="NCBI Taxonomy" id="35708"/>
    <lineage>
        <taxon>Eukaryota</taxon>
        <taxon>Viridiplantae</taxon>
        <taxon>Streptophyta</taxon>
        <taxon>Embryophyta</taxon>
        <taxon>Tracheophyta</taxon>
        <taxon>Spermatophyta</taxon>
        <taxon>Magnoliopsida</taxon>
        <taxon>Liliopsida</taxon>
        <taxon>Poales</taxon>
        <taxon>Poaceae</taxon>
        <taxon>PACMAD clade</taxon>
        <taxon>Arundinoideae</taxon>
        <taxon>Arundineae</taxon>
        <taxon>Arundo</taxon>
    </lineage>
</organism>
<proteinExistence type="predicted"/>
<name>A0A0A9GLX6_ARUDO</name>
<reference evidence="1" key="1">
    <citation type="submission" date="2014-09" db="EMBL/GenBank/DDBJ databases">
        <authorList>
            <person name="Magalhaes I.L.F."/>
            <person name="Oliveira U."/>
            <person name="Santos F.R."/>
            <person name="Vidigal T.H.D.A."/>
            <person name="Brescovit A.D."/>
            <person name="Santos A.J."/>
        </authorList>
    </citation>
    <scope>NUCLEOTIDE SEQUENCE</scope>
    <source>
        <tissue evidence="1">Shoot tissue taken approximately 20 cm above the soil surface</tissue>
    </source>
</reference>
<reference evidence="1" key="2">
    <citation type="journal article" date="2015" name="Data Brief">
        <title>Shoot transcriptome of the giant reed, Arundo donax.</title>
        <authorList>
            <person name="Barrero R.A."/>
            <person name="Guerrero F.D."/>
            <person name="Moolhuijzen P."/>
            <person name="Goolsby J.A."/>
            <person name="Tidwell J."/>
            <person name="Bellgard S.E."/>
            <person name="Bellgard M.I."/>
        </authorList>
    </citation>
    <scope>NUCLEOTIDE SEQUENCE</scope>
    <source>
        <tissue evidence="1">Shoot tissue taken approximately 20 cm above the soil surface</tissue>
    </source>
</reference>
<accession>A0A0A9GLX6</accession>
<dbReference type="AlphaFoldDB" id="A0A0A9GLX6"/>
<dbReference type="EMBL" id="GBRH01172394">
    <property type="protein sequence ID" value="JAE25502.1"/>
    <property type="molecule type" value="Transcribed_RNA"/>
</dbReference>
<evidence type="ECO:0000313" key="1">
    <source>
        <dbReference type="EMBL" id="JAE25502.1"/>
    </source>
</evidence>
<sequence length="19" mass="2186">MHACLLVLSNFCAFIYVLK</sequence>